<dbReference type="eggNOG" id="KOG4044">
    <property type="taxonomic scope" value="Eukaryota"/>
</dbReference>
<evidence type="ECO:0000256" key="1">
    <source>
        <dbReference type="ARBA" id="ARBA00006336"/>
    </source>
</evidence>
<dbReference type="GeneID" id="6748816"/>
<dbReference type="CTD" id="6748816"/>
<dbReference type="KEGG" id="tad:TRIADDRAFT_20253"/>
<dbReference type="Gene3D" id="3.40.50.850">
    <property type="entry name" value="Isochorismatase-like"/>
    <property type="match status" value="1"/>
</dbReference>
<name>B3RI67_TRIAD</name>
<dbReference type="Proteomes" id="UP000009022">
    <property type="component" value="Unassembled WGS sequence"/>
</dbReference>
<dbReference type="EMBL" id="DS985241">
    <property type="protein sequence ID" value="EDV29219.1"/>
    <property type="molecule type" value="Genomic_DNA"/>
</dbReference>
<protein>
    <recommendedName>
        <fullName evidence="2">Isochorismatase-like domain-containing protein</fullName>
    </recommendedName>
</protein>
<reference evidence="3 4" key="1">
    <citation type="journal article" date="2008" name="Nature">
        <title>The Trichoplax genome and the nature of placozoans.</title>
        <authorList>
            <person name="Srivastava M."/>
            <person name="Begovic E."/>
            <person name="Chapman J."/>
            <person name="Putnam N.H."/>
            <person name="Hellsten U."/>
            <person name="Kawashima T."/>
            <person name="Kuo A."/>
            <person name="Mitros T."/>
            <person name="Salamov A."/>
            <person name="Carpenter M.L."/>
            <person name="Signorovitch A.Y."/>
            <person name="Moreno M.A."/>
            <person name="Kamm K."/>
            <person name="Grimwood J."/>
            <person name="Schmutz J."/>
            <person name="Shapiro H."/>
            <person name="Grigoriev I.V."/>
            <person name="Buss L.W."/>
            <person name="Schierwater B."/>
            <person name="Dellaporta S.L."/>
            <person name="Rokhsar D.S."/>
        </authorList>
    </citation>
    <scope>NUCLEOTIDE SEQUENCE [LARGE SCALE GENOMIC DNA]</scope>
    <source>
        <strain evidence="3 4">Grell-BS-1999</strain>
    </source>
</reference>
<dbReference type="AlphaFoldDB" id="B3RI67"/>
<dbReference type="STRING" id="10228.B3RI67"/>
<dbReference type="OrthoDB" id="269496at2759"/>
<dbReference type="PANTHER" id="PTHR14119:SF3">
    <property type="entry name" value="ISOCHORISMATASE DOMAIN-CONTAINING PROTEIN 2"/>
    <property type="match status" value="1"/>
</dbReference>
<proteinExistence type="inferred from homology"/>
<comment type="similarity">
    <text evidence="1">Belongs to the isochorismatase family.</text>
</comment>
<dbReference type="InterPro" id="IPR000868">
    <property type="entry name" value="Isochorismatase-like_dom"/>
</dbReference>
<dbReference type="InterPro" id="IPR036380">
    <property type="entry name" value="Isochorismatase-like_sf"/>
</dbReference>
<dbReference type="Pfam" id="PF00857">
    <property type="entry name" value="Isochorismatase"/>
    <property type="match status" value="1"/>
</dbReference>
<dbReference type="InParanoid" id="B3RI67"/>
<gene>
    <name evidence="3" type="ORF">TRIADDRAFT_20253</name>
</gene>
<dbReference type="PhylomeDB" id="B3RI67"/>
<feature type="domain" description="Isochorismatase-like" evidence="2">
    <location>
        <begin position="18"/>
        <end position="164"/>
    </location>
</feature>
<sequence length="199" mass="21988">MARATARLGRLAANSTSFFLCDMQEKFTKTIRYFDDIVAVQQRLIAAANTLNIPLIATEQYPQGLGKTVSSLDTSKAKGIFPKTDFSMLVPETEALLKEMPHVKSIVLFGIETHVCIHHTAIDLIDKDYEVHIVADAVSSRSMVDRMYGIERLRQSGAYITTSECVLLALMGGSKHPQFRDIQKLIATSAPETGLLSKL</sequence>
<dbReference type="OMA" id="VFNNEAN"/>
<dbReference type="SUPFAM" id="SSF52499">
    <property type="entry name" value="Isochorismatase-like hydrolases"/>
    <property type="match status" value="1"/>
</dbReference>
<accession>B3RI67</accession>
<dbReference type="HOGENOM" id="CLU_066901_0_1_1"/>
<organism evidence="3 4">
    <name type="scientific">Trichoplax adhaerens</name>
    <name type="common">Trichoplax reptans</name>
    <dbReference type="NCBI Taxonomy" id="10228"/>
    <lineage>
        <taxon>Eukaryota</taxon>
        <taxon>Metazoa</taxon>
        <taxon>Placozoa</taxon>
        <taxon>Uniplacotomia</taxon>
        <taxon>Trichoplacea</taxon>
        <taxon>Trichoplacidae</taxon>
        <taxon>Trichoplax</taxon>
    </lineage>
</organism>
<dbReference type="RefSeq" id="XP_002108421.1">
    <property type="nucleotide sequence ID" value="XM_002108385.1"/>
</dbReference>
<dbReference type="FunFam" id="3.40.50.850:FF:000001">
    <property type="entry name" value="Isochorismatase domain-containing protein 1"/>
    <property type="match status" value="1"/>
</dbReference>
<keyword evidence="4" id="KW-1185">Reference proteome</keyword>
<dbReference type="InterPro" id="IPR050993">
    <property type="entry name" value="Isochorismatase_domain"/>
</dbReference>
<dbReference type="PANTHER" id="PTHR14119">
    <property type="entry name" value="HYDROLASE"/>
    <property type="match status" value="1"/>
</dbReference>
<evidence type="ECO:0000313" key="3">
    <source>
        <dbReference type="EMBL" id="EDV29219.1"/>
    </source>
</evidence>
<evidence type="ECO:0000259" key="2">
    <source>
        <dbReference type="Pfam" id="PF00857"/>
    </source>
</evidence>
<evidence type="ECO:0000313" key="4">
    <source>
        <dbReference type="Proteomes" id="UP000009022"/>
    </source>
</evidence>
<dbReference type="GO" id="GO:0005737">
    <property type="term" value="C:cytoplasm"/>
    <property type="evidence" value="ECO:0000318"/>
    <property type="project" value="GO_Central"/>
</dbReference>
<dbReference type="FunCoup" id="B3RI67">
    <property type="interactions" value="962"/>
</dbReference>